<sequence>MAKMTLHPKLPVTHSQVTNGPAWQYSEFFETVKGYHTPPVSSLVDTIQLNVFASILRSWTVKRGSKPSARAEALSGTHPYRLSIDIRQQTQLYLSHLCQSQLPSNALAMKGALAIFLVIFNDPLIAAFASLEPANPSDSNIIEAGYVGWPCS</sequence>
<gene>
    <name evidence="1" type="ORF">SISSUDRAFT_1066323</name>
</gene>
<name>A0A165YFZ9_9AGAM</name>
<proteinExistence type="predicted"/>
<keyword evidence="2" id="KW-1185">Reference proteome</keyword>
<dbReference type="Proteomes" id="UP000076798">
    <property type="component" value="Unassembled WGS sequence"/>
</dbReference>
<accession>A0A165YFZ9</accession>
<dbReference type="EMBL" id="KV428258">
    <property type="protein sequence ID" value="KZT33205.1"/>
    <property type="molecule type" value="Genomic_DNA"/>
</dbReference>
<organism evidence="1 2">
    <name type="scientific">Sistotremastrum suecicum HHB10207 ss-3</name>
    <dbReference type="NCBI Taxonomy" id="1314776"/>
    <lineage>
        <taxon>Eukaryota</taxon>
        <taxon>Fungi</taxon>
        <taxon>Dikarya</taxon>
        <taxon>Basidiomycota</taxon>
        <taxon>Agaricomycotina</taxon>
        <taxon>Agaricomycetes</taxon>
        <taxon>Sistotremastrales</taxon>
        <taxon>Sistotremastraceae</taxon>
        <taxon>Sistotremastrum</taxon>
    </lineage>
</organism>
<dbReference type="AlphaFoldDB" id="A0A165YFZ9"/>
<reference evidence="1 2" key="1">
    <citation type="journal article" date="2016" name="Mol. Biol. Evol.">
        <title>Comparative Genomics of Early-Diverging Mushroom-Forming Fungi Provides Insights into the Origins of Lignocellulose Decay Capabilities.</title>
        <authorList>
            <person name="Nagy L.G."/>
            <person name="Riley R."/>
            <person name="Tritt A."/>
            <person name="Adam C."/>
            <person name="Daum C."/>
            <person name="Floudas D."/>
            <person name="Sun H."/>
            <person name="Yadav J.S."/>
            <person name="Pangilinan J."/>
            <person name="Larsson K.H."/>
            <person name="Matsuura K."/>
            <person name="Barry K."/>
            <person name="Labutti K."/>
            <person name="Kuo R."/>
            <person name="Ohm R.A."/>
            <person name="Bhattacharya S.S."/>
            <person name="Shirouzu T."/>
            <person name="Yoshinaga Y."/>
            <person name="Martin F.M."/>
            <person name="Grigoriev I.V."/>
            <person name="Hibbett D.S."/>
        </authorList>
    </citation>
    <scope>NUCLEOTIDE SEQUENCE [LARGE SCALE GENOMIC DNA]</scope>
    <source>
        <strain evidence="1 2">HHB10207 ss-3</strain>
    </source>
</reference>
<protein>
    <submittedName>
        <fullName evidence="1">Uncharacterized protein</fullName>
    </submittedName>
</protein>
<evidence type="ECO:0000313" key="1">
    <source>
        <dbReference type="EMBL" id="KZT33205.1"/>
    </source>
</evidence>
<evidence type="ECO:0000313" key="2">
    <source>
        <dbReference type="Proteomes" id="UP000076798"/>
    </source>
</evidence>